<dbReference type="HOGENOM" id="CLU_007082_5_1_0"/>
<proteinExistence type="inferred from homology"/>
<organism evidence="10 11">
    <name type="scientific">Fimbriimonas ginsengisoli Gsoil 348</name>
    <dbReference type="NCBI Taxonomy" id="661478"/>
    <lineage>
        <taxon>Bacteria</taxon>
        <taxon>Bacillati</taxon>
        <taxon>Armatimonadota</taxon>
        <taxon>Fimbriimonadia</taxon>
        <taxon>Fimbriimonadales</taxon>
        <taxon>Fimbriimonadaceae</taxon>
        <taxon>Fimbriimonas</taxon>
    </lineage>
</organism>
<feature type="region of interest" description="Disordered" evidence="7">
    <location>
        <begin position="512"/>
        <end position="533"/>
    </location>
</feature>
<dbReference type="GO" id="GO:0004563">
    <property type="term" value="F:beta-N-acetylhexosaminidase activity"/>
    <property type="evidence" value="ECO:0007669"/>
    <property type="project" value="UniProtKB-EC"/>
</dbReference>
<dbReference type="OrthoDB" id="9763537at2"/>
<evidence type="ECO:0000313" key="11">
    <source>
        <dbReference type="Proteomes" id="UP000027982"/>
    </source>
</evidence>
<dbReference type="CDD" id="cd06563">
    <property type="entry name" value="GH20_chitobiase-like"/>
    <property type="match status" value="1"/>
</dbReference>
<accession>A0A068NSU4</accession>
<evidence type="ECO:0000259" key="9">
    <source>
        <dbReference type="Pfam" id="PF02838"/>
    </source>
</evidence>
<dbReference type="EMBL" id="CP007139">
    <property type="protein sequence ID" value="AIE84689.1"/>
    <property type="molecule type" value="Genomic_DNA"/>
</dbReference>
<dbReference type="KEGG" id="fgi:OP10G_1321"/>
<evidence type="ECO:0000256" key="2">
    <source>
        <dbReference type="ARBA" id="ARBA00006285"/>
    </source>
</evidence>
<dbReference type="RefSeq" id="WP_025226690.1">
    <property type="nucleotide sequence ID" value="NZ_CP007139.1"/>
</dbReference>
<protein>
    <recommendedName>
        <fullName evidence="3">beta-N-acetylhexosaminidase</fullName>
        <ecNumber evidence="3">3.2.1.52</ecNumber>
    </recommendedName>
</protein>
<evidence type="ECO:0000256" key="4">
    <source>
        <dbReference type="ARBA" id="ARBA00022801"/>
    </source>
</evidence>
<dbReference type="eggNOG" id="COG3525">
    <property type="taxonomic scope" value="Bacteria"/>
</dbReference>
<dbReference type="Pfam" id="PF00728">
    <property type="entry name" value="Glyco_hydro_20"/>
    <property type="match status" value="1"/>
</dbReference>
<keyword evidence="4" id="KW-0378">Hydrolase</keyword>
<dbReference type="GO" id="GO:0030203">
    <property type="term" value="P:glycosaminoglycan metabolic process"/>
    <property type="evidence" value="ECO:0007669"/>
    <property type="project" value="TreeGrafter"/>
</dbReference>
<dbReference type="GO" id="GO:0016020">
    <property type="term" value="C:membrane"/>
    <property type="evidence" value="ECO:0007669"/>
    <property type="project" value="TreeGrafter"/>
</dbReference>
<feature type="domain" description="Beta-hexosaminidase bacterial type N-terminal" evidence="9">
    <location>
        <begin position="9"/>
        <end position="137"/>
    </location>
</feature>
<dbReference type="InterPro" id="IPR029018">
    <property type="entry name" value="Hex-like_dom2"/>
</dbReference>
<dbReference type="Proteomes" id="UP000027982">
    <property type="component" value="Chromosome"/>
</dbReference>
<dbReference type="AlphaFoldDB" id="A0A068NSU4"/>
<dbReference type="GO" id="GO:0005975">
    <property type="term" value="P:carbohydrate metabolic process"/>
    <property type="evidence" value="ECO:0007669"/>
    <property type="project" value="InterPro"/>
</dbReference>
<comment type="similarity">
    <text evidence="2">Belongs to the glycosyl hydrolase 20 family.</text>
</comment>
<dbReference type="Gene3D" id="3.20.20.80">
    <property type="entry name" value="Glycosidases"/>
    <property type="match status" value="1"/>
</dbReference>
<dbReference type="InterPro" id="IPR025705">
    <property type="entry name" value="Beta_hexosaminidase_sua/sub"/>
</dbReference>
<keyword evidence="5" id="KW-0326">Glycosidase</keyword>
<dbReference type="InterPro" id="IPR015882">
    <property type="entry name" value="HEX_bac_N"/>
</dbReference>
<dbReference type="EC" id="3.2.1.52" evidence="3"/>
<dbReference type="PRINTS" id="PR00738">
    <property type="entry name" value="GLHYDRLASE20"/>
</dbReference>
<evidence type="ECO:0000256" key="1">
    <source>
        <dbReference type="ARBA" id="ARBA00001231"/>
    </source>
</evidence>
<dbReference type="PANTHER" id="PTHR22600">
    <property type="entry name" value="BETA-HEXOSAMINIDASE"/>
    <property type="match status" value="1"/>
</dbReference>
<feature type="active site" description="Proton donor" evidence="6">
    <location>
        <position position="314"/>
    </location>
</feature>
<sequence>MSQLAQSLAIIPLPAVIEPREGSFVFGPQTRIAVSLDSRELGERLRSELRPAMGFSLELTGRGGKDTISLGLDRSLKLGPEGYQIEAAADQIDIRAVEPAGLFYGIQTLKQMLPAAVFRQGRQEGVEWSVPSASIKDSPRFGWRGAHLDVSRYFMPKEFLLKFIDLLALHKLNTFHLHLTDDQGWRMEIKKYPKLTEVGAWRSDSMLTYDPPTHDGKPHGGFYTQEDLREIVAYAKERFITVVPEIEMPGHAQAAIAAYPELGNSGLPLPVGVTWGVNENVYSVDEATIQFNKDVLAEVMEVFPSKFIHIGGDEVPKTQWKASKAAQARIKELGLRDEDELQSWFVRQMDTFLAEQGRRLVGWDEILEGGLAPGATVMSWRGEEGGIAAAKAGHDVVMAPNQWTYFDHYQSRDHASEPHAIGGFLPLQKVYEYDPIPPDLTPDEAEHVLGAQGQVWTEYIATPKAVEYMAFPRLSALAEVVWSPVDKKCFDGFVTRLQKHLERLEAKDVKYRPLSPQPHPLNDLEPELASNLV</sequence>
<dbReference type="STRING" id="661478.OP10G_1321"/>
<evidence type="ECO:0000256" key="5">
    <source>
        <dbReference type="ARBA" id="ARBA00023295"/>
    </source>
</evidence>
<gene>
    <name evidence="10" type="ORF">OP10G_1321</name>
</gene>
<comment type="catalytic activity">
    <reaction evidence="1">
        <text>Hydrolysis of terminal non-reducing N-acetyl-D-hexosamine residues in N-acetyl-beta-D-hexosaminides.</text>
        <dbReference type="EC" id="3.2.1.52"/>
    </reaction>
</comment>
<name>A0A068NSU4_FIMGI</name>
<evidence type="ECO:0000256" key="6">
    <source>
        <dbReference type="PIRSR" id="PIRSR625705-1"/>
    </source>
</evidence>
<dbReference type="SUPFAM" id="SSF51445">
    <property type="entry name" value="(Trans)glycosidases"/>
    <property type="match status" value="1"/>
</dbReference>
<dbReference type="InterPro" id="IPR015883">
    <property type="entry name" value="Glyco_hydro_20_cat"/>
</dbReference>
<dbReference type="PANTHER" id="PTHR22600:SF57">
    <property type="entry name" value="BETA-N-ACETYLHEXOSAMINIDASE"/>
    <property type="match status" value="1"/>
</dbReference>
<dbReference type="Pfam" id="PF02838">
    <property type="entry name" value="Glyco_hydro_20b"/>
    <property type="match status" value="1"/>
</dbReference>
<keyword evidence="11" id="KW-1185">Reference proteome</keyword>
<dbReference type="SUPFAM" id="SSF55545">
    <property type="entry name" value="beta-N-acetylhexosaminidase-like domain"/>
    <property type="match status" value="1"/>
</dbReference>
<dbReference type="InterPro" id="IPR017853">
    <property type="entry name" value="GH"/>
</dbReference>
<evidence type="ECO:0000256" key="7">
    <source>
        <dbReference type="SAM" id="MobiDB-lite"/>
    </source>
</evidence>
<feature type="domain" description="Glycoside hydrolase family 20 catalytic" evidence="8">
    <location>
        <begin position="141"/>
        <end position="484"/>
    </location>
</feature>
<dbReference type="PIRSF" id="PIRSF001093">
    <property type="entry name" value="B-hxosamndse_ab_euk"/>
    <property type="match status" value="1"/>
</dbReference>
<dbReference type="Gene3D" id="3.30.379.10">
    <property type="entry name" value="Chitobiase/beta-hexosaminidase domain 2-like"/>
    <property type="match status" value="1"/>
</dbReference>
<evidence type="ECO:0000313" key="10">
    <source>
        <dbReference type="EMBL" id="AIE84689.1"/>
    </source>
</evidence>
<reference evidence="10 11" key="1">
    <citation type="journal article" date="2014" name="PLoS ONE">
        <title>The first complete genome sequence of the class fimbriimonadia in the phylum armatimonadetes.</title>
        <authorList>
            <person name="Hu Z.Y."/>
            <person name="Wang Y.Z."/>
            <person name="Im W.T."/>
            <person name="Wang S.Y."/>
            <person name="Zhao G.P."/>
            <person name="Zheng H.J."/>
            <person name="Quan Z.X."/>
        </authorList>
    </citation>
    <scope>NUCLEOTIDE SEQUENCE [LARGE SCALE GENOMIC DNA]</scope>
    <source>
        <strain evidence="10">Gsoil 348</strain>
    </source>
</reference>
<evidence type="ECO:0000259" key="8">
    <source>
        <dbReference type="Pfam" id="PF00728"/>
    </source>
</evidence>
<evidence type="ECO:0000256" key="3">
    <source>
        <dbReference type="ARBA" id="ARBA00012663"/>
    </source>
</evidence>